<feature type="region of interest" description="Disordered" evidence="1">
    <location>
        <begin position="50"/>
        <end position="73"/>
    </location>
</feature>
<evidence type="ECO:0000256" key="1">
    <source>
        <dbReference type="SAM" id="MobiDB-lite"/>
    </source>
</evidence>
<name>A0A9X9PUM9_GULGU</name>
<feature type="region of interest" description="Disordered" evidence="1">
    <location>
        <begin position="89"/>
        <end position="148"/>
    </location>
</feature>
<proteinExistence type="predicted"/>
<feature type="non-terminal residue" evidence="2">
    <location>
        <position position="1"/>
    </location>
</feature>
<comment type="caution">
    <text evidence="2">The sequence shown here is derived from an EMBL/GenBank/DDBJ whole genome shotgun (WGS) entry which is preliminary data.</text>
</comment>
<feature type="region of interest" description="Disordered" evidence="1">
    <location>
        <begin position="1"/>
        <end position="23"/>
    </location>
</feature>
<accession>A0A9X9PUM9</accession>
<dbReference type="Proteomes" id="UP000269945">
    <property type="component" value="Unassembled WGS sequence"/>
</dbReference>
<reference evidence="2 3" key="1">
    <citation type="submission" date="2018-10" db="EMBL/GenBank/DDBJ databases">
        <authorList>
            <person name="Ekblom R."/>
            <person name="Jareborg N."/>
        </authorList>
    </citation>
    <scope>NUCLEOTIDE SEQUENCE [LARGE SCALE GENOMIC DNA]</scope>
    <source>
        <tissue evidence="2">Muscle</tissue>
    </source>
</reference>
<organism evidence="2 3">
    <name type="scientific">Gulo gulo</name>
    <name type="common">Wolverine</name>
    <name type="synonym">Gluton</name>
    <dbReference type="NCBI Taxonomy" id="48420"/>
    <lineage>
        <taxon>Eukaryota</taxon>
        <taxon>Metazoa</taxon>
        <taxon>Chordata</taxon>
        <taxon>Craniata</taxon>
        <taxon>Vertebrata</taxon>
        <taxon>Euteleostomi</taxon>
        <taxon>Mammalia</taxon>
        <taxon>Eutheria</taxon>
        <taxon>Laurasiatheria</taxon>
        <taxon>Carnivora</taxon>
        <taxon>Caniformia</taxon>
        <taxon>Musteloidea</taxon>
        <taxon>Mustelidae</taxon>
        <taxon>Guloninae</taxon>
        <taxon>Gulo</taxon>
    </lineage>
</organism>
<evidence type="ECO:0000313" key="2">
    <source>
        <dbReference type="EMBL" id="VCW67262.1"/>
    </source>
</evidence>
<feature type="compositionally biased region" description="Low complexity" evidence="1">
    <location>
        <begin position="50"/>
        <end position="64"/>
    </location>
</feature>
<sequence>MCGRSPAATSPRARGCAPTGARSPAVCTRATWSEVPAATRRRTWTLWSWSSMTGTPATSPSPTSGCCLPTSKSSALSLRPRCWCPAAVGGPRKLPLRSPHPARPLPRACPPRCTMAPKPRRPPGRSPSAKTKPVPKGGQGTPAGKHLG</sequence>
<protein>
    <submittedName>
        <fullName evidence="2">Uncharacterized protein</fullName>
    </submittedName>
</protein>
<dbReference type="EMBL" id="CYRY02002552">
    <property type="protein sequence ID" value="VCW67262.1"/>
    <property type="molecule type" value="Genomic_DNA"/>
</dbReference>
<keyword evidence="3" id="KW-1185">Reference proteome</keyword>
<evidence type="ECO:0000313" key="3">
    <source>
        <dbReference type="Proteomes" id="UP000269945"/>
    </source>
</evidence>
<gene>
    <name evidence="2" type="ORF">BN2614_LOCUS2</name>
</gene>
<dbReference type="AlphaFoldDB" id="A0A9X9PUM9"/>